<protein>
    <submittedName>
        <fullName evidence="2">Uncharacterized protein</fullName>
    </submittedName>
</protein>
<accession>A0A8B3S285</accession>
<comment type="caution">
    <text evidence="2">The sequence shown here is derived from an EMBL/GenBank/DDBJ whole genome shotgun (WGS) entry which is preliminary data.</text>
</comment>
<reference evidence="3" key="1">
    <citation type="submission" date="2019-01" db="EMBL/GenBank/DDBJ databases">
        <title>Anaerobic oxidation of ethane by archaea from a marine hydrocarbon seep.</title>
        <authorList>
            <person name="Musat F."/>
        </authorList>
    </citation>
    <scope>NUCLEOTIDE SEQUENCE [LARGE SCALE GENOMIC DNA]</scope>
</reference>
<gene>
    <name evidence="2" type="ORF">AEth_01705</name>
</gene>
<proteinExistence type="predicted"/>
<keyword evidence="1" id="KW-0812">Transmembrane</keyword>
<dbReference type="AlphaFoldDB" id="A0A8B3S285"/>
<sequence length="90" mass="10196">MIQVRVARKASLRVSIALVNMLKYIIITTKFVLIQTNLINHTIPMMVYTTIAIHGCGNRGYQITLKVPVSNLIASKSSMQMFKTYQNNHT</sequence>
<evidence type="ECO:0000256" key="1">
    <source>
        <dbReference type="SAM" id="Phobius"/>
    </source>
</evidence>
<name>A0A8B3S285_9EURY</name>
<keyword evidence="1" id="KW-0472">Membrane</keyword>
<evidence type="ECO:0000313" key="2">
    <source>
        <dbReference type="EMBL" id="RZB29101.1"/>
    </source>
</evidence>
<feature type="transmembrane region" description="Helical" evidence="1">
    <location>
        <begin position="12"/>
        <end position="33"/>
    </location>
</feature>
<dbReference type="Proteomes" id="UP000291831">
    <property type="component" value="Unassembled WGS sequence"/>
</dbReference>
<organism evidence="2 3">
    <name type="scientific">Candidatus Argoarchaeum ethanivorans</name>
    <dbReference type="NCBI Taxonomy" id="2608793"/>
    <lineage>
        <taxon>Archaea</taxon>
        <taxon>Methanobacteriati</taxon>
        <taxon>Methanobacteriota</taxon>
        <taxon>Stenosarchaea group</taxon>
        <taxon>Methanomicrobia</taxon>
        <taxon>Methanosarcinales</taxon>
        <taxon>Methanosarcinales incertae sedis</taxon>
        <taxon>GOM Arc I cluster</taxon>
        <taxon>Candidatus Argoarchaeum</taxon>
    </lineage>
</organism>
<dbReference type="EMBL" id="RPGO01000033">
    <property type="protein sequence ID" value="RZB29101.1"/>
    <property type="molecule type" value="Genomic_DNA"/>
</dbReference>
<evidence type="ECO:0000313" key="3">
    <source>
        <dbReference type="Proteomes" id="UP000291831"/>
    </source>
</evidence>
<keyword evidence="1" id="KW-1133">Transmembrane helix</keyword>